<name>A0ABT6YYL6_9BACT</name>
<reference evidence="2 3" key="1">
    <citation type="submission" date="2023-05" db="EMBL/GenBank/DDBJ databases">
        <title>Novel species of genus Flectobacillus isolated from stream in China.</title>
        <authorList>
            <person name="Lu H."/>
        </authorList>
    </citation>
    <scope>NUCLEOTIDE SEQUENCE [LARGE SCALE GENOMIC DNA]</scope>
    <source>
        <strain evidence="2 3">LFS242W</strain>
    </source>
</reference>
<feature type="transmembrane region" description="Helical" evidence="1">
    <location>
        <begin position="53"/>
        <end position="74"/>
    </location>
</feature>
<keyword evidence="1" id="KW-0472">Membrane</keyword>
<gene>
    <name evidence="2" type="ORF">QM481_05260</name>
</gene>
<protein>
    <recommendedName>
        <fullName evidence="4">Holin</fullName>
    </recommendedName>
</protein>
<keyword evidence="1" id="KW-0812">Transmembrane</keyword>
<organism evidence="2 3">
    <name type="scientific">Flectobacillus rivi</name>
    <dbReference type="NCBI Taxonomy" id="2984209"/>
    <lineage>
        <taxon>Bacteria</taxon>
        <taxon>Pseudomonadati</taxon>
        <taxon>Bacteroidota</taxon>
        <taxon>Cytophagia</taxon>
        <taxon>Cytophagales</taxon>
        <taxon>Flectobacillaceae</taxon>
        <taxon>Flectobacillus</taxon>
    </lineage>
</organism>
<evidence type="ECO:0000313" key="2">
    <source>
        <dbReference type="EMBL" id="MDI9873923.1"/>
    </source>
</evidence>
<keyword evidence="3" id="KW-1185">Reference proteome</keyword>
<accession>A0ABT6YYL6</accession>
<dbReference type="Proteomes" id="UP001225761">
    <property type="component" value="Unassembled WGS sequence"/>
</dbReference>
<keyword evidence="1" id="KW-1133">Transmembrane helix</keyword>
<comment type="caution">
    <text evidence="2">The sequence shown here is derived from an EMBL/GenBank/DDBJ whole genome shotgun (WGS) entry which is preliminary data.</text>
</comment>
<sequence>MTTTSEILLQLLIGGLLGLVGQMVRFVVGLKKLNDEASNKNVTLTEMFQTTRFVISLIIGFVAGILGIVSLSEFKDNFFDTNLKGTIMTLIGIGYAGTDFIEGFIKKYIPEQQQALVSTDPKVPKGGTSQPA</sequence>
<dbReference type="RefSeq" id="WP_283380922.1">
    <property type="nucleotide sequence ID" value="NZ_JASHIE010000003.1"/>
</dbReference>
<evidence type="ECO:0000313" key="3">
    <source>
        <dbReference type="Proteomes" id="UP001225761"/>
    </source>
</evidence>
<proteinExistence type="predicted"/>
<evidence type="ECO:0008006" key="4">
    <source>
        <dbReference type="Google" id="ProtNLM"/>
    </source>
</evidence>
<evidence type="ECO:0000256" key="1">
    <source>
        <dbReference type="SAM" id="Phobius"/>
    </source>
</evidence>
<dbReference type="EMBL" id="JASHIE010000003">
    <property type="protein sequence ID" value="MDI9873923.1"/>
    <property type="molecule type" value="Genomic_DNA"/>
</dbReference>